<feature type="domain" description="Ketoreductase" evidence="3">
    <location>
        <begin position="29"/>
        <end position="201"/>
    </location>
</feature>
<name>A0A1H4ZJT0_STRMJ</name>
<dbReference type="PRINTS" id="PR00080">
    <property type="entry name" value="SDRFAMILY"/>
</dbReference>
<dbReference type="InterPro" id="IPR057326">
    <property type="entry name" value="KR_dom"/>
</dbReference>
<dbReference type="SUPFAM" id="SSF51735">
    <property type="entry name" value="NAD(P)-binding Rossmann-fold domains"/>
    <property type="match status" value="1"/>
</dbReference>
<evidence type="ECO:0000256" key="1">
    <source>
        <dbReference type="ARBA" id="ARBA00006484"/>
    </source>
</evidence>
<dbReference type="PRINTS" id="PR00081">
    <property type="entry name" value="GDHRDH"/>
</dbReference>
<accession>A0A1H4ZJT0</accession>
<protein>
    <submittedName>
        <fullName evidence="4">NAD(P)-dependent dehydrogenase, short-chain alcohol dehydrogenase family</fullName>
    </submittedName>
</protein>
<dbReference type="NCBIfam" id="NF005095">
    <property type="entry name" value="PRK06523.1"/>
    <property type="match status" value="1"/>
</dbReference>
<dbReference type="FunFam" id="3.40.50.720:FF:000084">
    <property type="entry name" value="Short-chain dehydrogenase reductase"/>
    <property type="match status" value="1"/>
</dbReference>
<dbReference type="PROSITE" id="PS00061">
    <property type="entry name" value="ADH_SHORT"/>
    <property type="match status" value="1"/>
</dbReference>
<sequence>MNGTESNLPAGGSGIDGSLPILDEGLAGRRALVTGGSRGLGAAIVRRLAAAGATVFAAARTAPSEGSLPARFFTADLADPDGARQLAERVREAAGGVDILVDNAGAGSAPEDTLTRPPATWQADLESNLLSAVRLDQELVPGMVERGSGVVVHVSSIASHLPQPGQAAYAAAKAALNSYSRSLAAEVGPAGVRVVCVLPGFIATPGAVAHHQKIADSQGVSLQEAQRGLAERLNVPMNHPGTPEDAAELVAFLVSERARWLTGSQFRVDGGILAQV</sequence>
<dbReference type="PANTHER" id="PTHR42760">
    <property type="entry name" value="SHORT-CHAIN DEHYDROGENASES/REDUCTASES FAMILY MEMBER"/>
    <property type="match status" value="1"/>
</dbReference>
<dbReference type="InterPro" id="IPR036291">
    <property type="entry name" value="NAD(P)-bd_dom_sf"/>
</dbReference>
<dbReference type="InterPro" id="IPR020904">
    <property type="entry name" value="Sc_DH/Rdtase_CS"/>
</dbReference>
<dbReference type="Gene3D" id="3.40.50.720">
    <property type="entry name" value="NAD(P)-binding Rossmann-like Domain"/>
    <property type="match status" value="1"/>
</dbReference>
<evidence type="ECO:0000313" key="5">
    <source>
        <dbReference type="Proteomes" id="UP000198609"/>
    </source>
</evidence>
<comment type="similarity">
    <text evidence="1">Belongs to the short-chain dehydrogenases/reductases (SDR) family.</text>
</comment>
<dbReference type="Proteomes" id="UP000198609">
    <property type="component" value="Unassembled WGS sequence"/>
</dbReference>
<dbReference type="Pfam" id="PF13561">
    <property type="entry name" value="adh_short_C2"/>
    <property type="match status" value="1"/>
</dbReference>
<reference evidence="5" key="1">
    <citation type="submission" date="2016-10" db="EMBL/GenBank/DDBJ databases">
        <authorList>
            <person name="Varghese N."/>
            <person name="Submissions S."/>
        </authorList>
    </citation>
    <scope>NUCLEOTIDE SEQUENCE [LARGE SCALE GENOMIC DNA]</scope>
    <source>
        <strain evidence="5">DSM 40318</strain>
    </source>
</reference>
<dbReference type="EMBL" id="FNST01000002">
    <property type="protein sequence ID" value="SED29650.1"/>
    <property type="molecule type" value="Genomic_DNA"/>
</dbReference>
<dbReference type="InterPro" id="IPR002347">
    <property type="entry name" value="SDR_fam"/>
</dbReference>
<evidence type="ECO:0000313" key="4">
    <source>
        <dbReference type="EMBL" id="SED29650.1"/>
    </source>
</evidence>
<dbReference type="SMART" id="SM00822">
    <property type="entry name" value="PKS_KR"/>
    <property type="match status" value="1"/>
</dbReference>
<evidence type="ECO:0000259" key="3">
    <source>
        <dbReference type="SMART" id="SM00822"/>
    </source>
</evidence>
<dbReference type="PANTHER" id="PTHR42760:SF133">
    <property type="entry name" value="3-OXOACYL-[ACYL-CARRIER-PROTEIN] REDUCTASE"/>
    <property type="match status" value="1"/>
</dbReference>
<keyword evidence="5" id="KW-1185">Reference proteome</keyword>
<dbReference type="GO" id="GO:0016616">
    <property type="term" value="F:oxidoreductase activity, acting on the CH-OH group of donors, NAD or NADP as acceptor"/>
    <property type="evidence" value="ECO:0007669"/>
    <property type="project" value="TreeGrafter"/>
</dbReference>
<keyword evidence="2" id="KW-0560">Oxidoreductase</keyword>
<dbReference type="RefSeq" id="WP_093468212.1">
    <property type="nucleotide sequence ID" value="NZ_FNST01000002.1"/>
</dbReference>
<proteinExistence type="inferred from homology"/>
<dbReference type="AlphaFoldDB" id="A0A1H4ZJT0"/>
<gene>
    <name evidence="4" type="ORF">SAMN04490356_7853</name>
</gene>
<evidence type="ECO:0000256" key="2">
    <source>
        <dbReference type="ARBA" id="ARBA00023002"/>
    </source>
</evidence>
<organism evidence="4 5">
    <name type="scientific">Streptomyces melanosporofaciens</name>
    <dbReference type="NCBI Taxonomy" id="67327"/>
    <lineage>
        <taxon>Bacteria</taxon>
        <taxon>Bacillati</taxon>
        <taxon>Actinomycetota</taxon>
        <taxon>Actinomycetes</taxon>
        <taxon>Kitasatosporales</taxon>
        <taxon>Streptomycetaceae</taxon>
        <taxon>Streptomyces</taxon>
        <taxon>Streptomyces violaceusniger group</taxon>
    </lineage>
</organism>